<dbReference type="EMBL" id="KZ772698">
    <property type="protein sequence ID" value="PTQ43178.1"/>
    <property type="molecule type" value="Genomic_DNA"/>
</dbReference>
<keyword evidence="2" id="KW-1185">Reference proteome</keyword>
<evidence type="ECO:0000313" key="1">
    <source>
        <dbReference type="EMBL" id="PTQ43178.1"/>
    </source>
</evidence>
<evidence type="ECO:0000313" key="2">
    <source>
        <dbReference type="Proteomes" id="UP000244005"/>
    </source>
</evidence>
<dbReference type="Proteomes" id="UP000244005">
    <property type="component" value="Unassembled WGS sequence"/>
</dbReference>
<sequence>MRSSFGVLSRVRRQEKEEFSTHMPSCSHVGLCCGLDLSASNTKVFRPLHVDISSHCTVLQGFFASPSHRYRLGRLFLAAHCFAEPIVYQMEMKANQEFRRRSPFCVILLTTTTTSQYVKVDVSFCVILHMVFLQYRVLRRHMQVEFYGAI</sequence>
<organism evidence="1 2">
    <name type="scientific">Marchantia polymorpha</name>
    <name type="common">Common liverwort</name>
    <name type="synonym">Marchantia aquatica</name>
    <dbReference type="NCBI Taxonomy" id="3197"/>
    <lineage>
        <taxon>Eukaryota</taxon>
        <taxon>Viridiplantae</taxon>
        <taxon>Streptophyta</taxon>
        <taxon>Embryophyta</taxon>
        <taxon>Marchantiophyta</taxon>
        <taxon>Marchantiopsida</taxon>
        <taxon>Marchantiidae</taxon>
        <taxon>Marchantiales</taxon>
        <taxon>Marchantiaceae</taxon>
        <taxon>Marchantia</taxon>
    </lineage>
</organism>
<gene>
    <name evidence="1" type="ORF">MARPO_0026s0059</name>
</gene>
<proteinExistence type="predicted"/>
<accession>A0A2R6XAR5</accession>
<protein>
    <submittedName>
        <fullName evidence="1">Uncharacterized protein</fullName>
    </submittedName>
</protein>
<dbReference type="Gramene" id="Mp2g13130.1">
    <property type="protein sequence ID" value="Mp2g13130.1.cds1"/>
    <property type="gene ID" value="Mp2g13130"/>
</dbReference>
<reference evidence="2" key="1">
    <citation type="journal article" date="2017" name="Cell">
        <title>Insights into land plant evolution garnered from the Marchantia polymorpha genome.</title>
        <authorList>
            <person name="Bowman J.L."/>
            <person name="Kohchi T."/>
            <person name="Yamato K.T."/>
            <person name="Jenkins J."/>
            <person name="Shu S."/>
            <person name="Ishizaki K."/>
            <person name="Yamaoka S."/>
            <person name="Nishihama R."/>
            <person name="Nakamura Y."/>
            <person name="Berger F."/>
            <person name="Adam C."/>
            <person name="Aki S.S."/>
            <person name="Althoff F."/>
            <person name="Araki T."/>
            <person name="Arteaga-Vazquez M.A."/>
            <person name="Balasubrmanian S."/>
            <person name="Barry K."/>
            <person name="Bauer D."/>
            <person name="Boehm C.R."/>
            <person name="Briginshaw L."/>
            <person name="Caballero-Perez J."/>
            <person name="Catarino B."/>
            <person name="Chen F."/>
            <person name="Chiyoda S."/>
            <person name="Chovatia M."/>
            <person name="Davies K.M."/>
            <person name="Delmans M."/>
            <person name="Demura T."/>
            <person name="Dierschke T."/>
            <person name="Dolan L."/>
            <person name="Dorantes-Acosta A.E."/>
            <person name="Eklund D.M."/>
            <person name="Florent S.N."/>
            <person name="Flores-Sandoval E."/>
            <person name="Fujiyama A."/>
            <person name="Fukuzawa H."/>
            <person name="Galik B."/>
            <person name="Grimanelli D."/>
            <person name="Grimwood J."/>
            <person name="Grossniklaus U."/>
            <person name="Hamada T."/>
            <person name="Haseloff J."/>
            <person name="Hetherington A.J."/>
            <person name="Higo A."/>
            <person name="Hirakawa Y."/>
            <person name="Hundley H.N."/>
            <person name="Ikeda Y."/>
            <person name="Inoue K."/>
            <person name="Inoue S.I."/>
            <person name="Ishida S."/>
            <person name="Jia Q."/>
            <person name="Kakita M."/>
            <person name="Kanazawa T."/>
            <person name="Kawai Y."/>
            <person name="Kawashima T."/>
            <person name="Kennedy M."/>
            <person name="Kinose K."/>
            <person name="Kinoshita T."/>
            <person name="Kohara Y."/>
            <person name="Koide E."/>
            <person name="Komatsu K."/>
            <person name="Kopischke S."/>
            <person name="Kubo M."/>
            <person name="Kyozuka J."/>
            <person name="Lagercrantz U."/>
            <person name="Lin S.S."/>
            <person name="Lindquist E."/>
            <person name="Lipzen A.M."/>
            <person name="Lu C.W."/>
            <person name="De Luna E."/>
            <person name="Martienssen R.A."/>
            <person name="Minamino N."/>
            <person name="Mizutani M."/>
            <person name="Mizutani M."/>
            <person name="Mochizuki N."/>
            <person name="Monte I."/>
            <person name="Mosher R."/>
            <person name="Nagasaki H."/>
            <person name="Nakagami H."/>
            <person name="Naramoto S."/>
            <person name="Nishitani K."/>
            <person name="Ohtani M."/>
            <person name="Okamoto T."/>
            <person name="Okumura M."/>
            <person name="Phillips J."/>
            <person name="Pollak B."/>
            <person name="Reinders A."/>
            <person name="Rovekamp M."/>
            <person name="Sano R."/>
            <person name="Sawa S."/>
            <person name="Schmid M.W."/>
            <person name="Shirakawa M."/>
            <person name="Solano R."/>
            <person name="Spunde A."/>
            <person name="Suetsugu N."/>
            <person name="Sugano S."/>
            <person name="Sugiyama A."/>
            <person name="Sun R."/>
            <person name="Suzuki Y."/>
            <person name="Takenaka M."/>
            <person name="Takezawa D."/>
            <person name="Tomogane H."/>
            <person name="Tsuzuki M."/>
            <person name="Ueda T."/>
            <person name="Umeda M."/>
            <person name="Ward J.M."/>
            <person name="Watanabe Y."/>
            <person name="Yazaki K."/>
            <person name="Yokoyama R."/>
            <person name="Yoshitake Y."/>
            <person name="Yotsui I."/>
            <person name="Zachgo S."/>
            <person name="Schmutz J."/>
        </authorList>
    </citation>
    <scope>NUCLEOTIDE SEQUENCE [LARGE SCALE GENOMIC DNA]</scope>
    <source>
        <strain evidence="2">Tak-1</strain>
    </source>
</reference>
<dbReference type="AlphaFoldDB" id="A0A2R6XAR5"/>
<name>A0A2R6XAR5_MARPO</name>